<reference evidence="1" key="1">
    <citation type="journal article" date="2019" name="Sci. Rep.">
        <title>Draft genome of Tanacetum cinerariifolium, the natural source of mosquito coil.</title>
        <authorList>
            <person name="Yamashiro T."/>
            <person name="Shiraishi A."/>
            <person name="Satake H."/>
            <person name="Nakayama K."/>
        </authorList>
    </citation>
    <scope>NUCLEOTIDE SEQUENCE</scope>
</reference>
<dbReference type="EMBL" id="BKCJ011824511">
    <property type="protein sequence ID" value="GFD56022.1"/>
    <property type="molecule type" value="Genomic_DNA"/>
</dbReference>
<proteinExistence type="predicted"/>
<name>A0A699X7C4_TANCI</name>
<comment type="caution">
    <text evidence="1">The sequence shown here is derived from an EMBL/GenBank/DDBJ whole genome shotgun (WGS) entry which is preliminary data.</text>
</comment>
<dbReference type="AlphaFoldDB" id="A0A699X7C4"/>
<protein>
    <submittedName>
        <fullName evidence="1">Uncharacterized protein</fullName>
    </submittedName>
</protein>
<accession>A0A699X7C4</accession>
<evidence type="ECO:0000313" key="1">
    <source>
        <dbReference type="EMBL" id="GFD56022.1"/>
    </source>
</evidence>
<organism evidence="1">
    <name type="scientific">Tanacetum cinerariifolium</name>
    <name type="common">Dalmatian daisy</name>
    <name type="synonym">Chrysanthemum cinerariifolium</name>
    <dbReference type="NCBI Taxonomy" id="118510"/>
    <lineage>
        <taxon>Eukaryota</taxon>
        <taxon>Viridiplantae</taxon>
        <taxon>Streptophyta</taxon>
        <taxon>Embryophyta</taxon>
        <taxon>Tracheophyta</taxon>
        <taxon>Spermatophyta</taxon>
        <taxon>Magnoliopsida</taxon>
        <taxon>eudicotyledons</taxon>
        <taxon>Gunneridae</taxon>
        <taxon>Pentapetalae</taxon>
        <taxon>asterids</taxon>
        <taxon>campanulids</taxon>
        <taxon>Asterales</taxon>
        <taxon>Asteraceae</taxon>
        <taxon>Asteroideae</taxon>
        <taxon>Anthemideae</taxon>
        <taxon>Anthemidinae</taxon>
        <taxon>Tanacetum</taxon>
    </lineage>
</organism>
<gene>
    <name evidence="1" type="ORF">Tci_927991</name>
</gene>
<sequence>MTIHSDGVMYNDDGDDKKTRYTIEKVQIAGGCYLHNSILSVAIARFDCIRIERCRVRDEVVGYVARRSLNGFSGG</sequence>